<organism evidence="3 4">
    <name type="scientific">Halorussus aquaticus</name>
    <dbReference type="NCBI Taxonomy" id="2953748"/>
    <lineage>
        <taxon>Archaea</taxon>
        <taxon>Methanobacteriati</taxon>
        <taxon>Methanobacteriota</taxon>
        <taxon>Stenosarchaea group</taxon>
        <taxon>Halobacteria</taxon>
        <taxon>Halobacteriales</taxon>
        <taxon>Haladaptataceae</taxon>
        <taxon>Halorussus</taxon>
    </lineage>
</organism>
<evidence type="ECO:0000259" key="1">
    <source>
        <dbReference type="Pfam" id="PF24038"/>
    </source>
</evidence>
<evidence type="ECO:0000313" key="3">
    <source>
        <dbReference type="EMBL" id="MFC4826077.1"/>
    </source>
</evidence>
<dbReference type="Pfam" id="PF24038">
    <property type="entry name" value="DUF7347"/>
    <property type="match status" value="1"/>
</dbReference>
<dbReference type="InterPro" id="IPR036390">
    <property type="entry name" value="WH_DNA-bd_sf"/>
</dbReference>
<evidence type="ECO:0000313" key="4">
    <source>
        <dbReference type="Proteomes" id="UP001595945"/>
    </source>
</evidence>
<dbReference type="InterPro" id="IPR036388">
    <property type="entry name" value="WH-like_DNA-bd_sf"/>
</dbReference>
<dbReference type="RefSeq" id="WP_254268293.1">
    <property type="nucleotide sequence ID" value="NZ_CP100400.1"/>
</dbReference>
<feature type="domain" description="DUF7351" evidence="2">
    <location>
        <begin position="120"/>
        <end position="297"/>
    </location>
</feature>
<dbReference type="GeneID" id="73046830"/>
<dbReference type="EMBL" id="JBHSHT010000002">
    <property type="protein sequence ID" value="MFC4826077.1"/>
    <property type="molecule type" value="Genomic_DNA"/>
</dbReference>
<reference evidence="3 4" key="1">
    <citation type="journal article" date="2019" name="Int. J. Syst. Evol. Microbiol.">
        <title>The Global Catalogue of Microorganisms (GCM) 10K type strain sequencing project: providing services to taxonomists for standard genome sequencing and annotation.</title>
        <authorList>
            <consortium name="The Broad Institute Genomics Platform"/>
            <consortium name="The Broad Institute Genome Sequencing Center for Infectious Disease"/>
            <person name="Wu L."/>
            <person name="Ma J."/>
        </authorList>
    </citation>
    <scope>NUCLEOTIDE SEQUENCE [LARGE SCALE GENOMIC DNA]</scope>
    <source>
        <strain evidence="3 4">XZYJ18</strain>
    </source>
</reference>
<name>A0ABD5Q6I5_9EURY</name>
<sequence length="317" mass="35381">MSGTTGPNADLDAEESTIRDCEDCVAPAEAFSVIANETRLSILEALWKASDRPVNFSELRREVGMRDSAQFNYHLKQLTDHFVVQTDDGYDFRQAGKKVVRAILAGSFNEHPEMGPFDVEGTCATCDGGLQAYYSDEMLVIECKECEKNHGCYPFPPGGLNDRTREEIMDAFNQRVRHLHCLAADGVCPECNGRMSTTITRDDEDFLGLEVRVDHECEQCHHQLYSAVGLSLLDQSDVVTFHREHGVDLCTTPYWDLAWCVSDEQTTILSEDPWQILVEIPLDDEVLSVTLDGDLTVLELERSCRSASSDGTQAVSD</sequence>
<evidence type="ECO:0000259" key="2">
    <source>
        <dbReference type="Pfam" id="PF24042"/>
    </source>
</evidence>
<protein>
    <submittedName>
        <fullName evidence="3">ArsR/SmtB family transcription factor</fullName>
    </submittedName>
</protein>
<gene>
    <name evidence="3" type="ORF">ACFO9K_17630</name>
</gene>
<dbReference type="SUPFAM" id="SSF46785">
    <property type="entry name" value="Winged helix' DNA-binding domain"/>
    <property type="match status" value="1"/>
</dbReference>
<dbReference type="InterPro" id="IPR055771">
    <property type="entry name" value="DUF7347"/>
</dbReference>
<dbReference type="Pfam" id="PF24042">
    <property type="entry name" value="DUF7351"/>
    <property type="match status" value="1"/>
</dbReference>
<dbReference type="AlphaFoldDB" id="A0ABD5Q6I5"/>
<feature type="domain" description="DUF7347" evidence="1">
    <location>
        <begin position="27"/>
        <end position="103"/>
    </location>
</feature>
<dbReference type="Gene3D" id="1.10.10.10">
    <property type="entry name" value="Winged helix-like DNA-binding domain superfamily/Winged helix DNA-binding domain"/>
    <property type="match status" value="1"/>
</dbReference>
<keyword evidence="4" id="KW-1185">Reference proteome</keyword>
<accession>A0ABD5Q6I5</accession>
<proteinExistence type="predicted"/>
<dbReference type="CDD" id="cd00090">
    <property type="entry name" value="HTH_ARSR"/>
    <property type="match status" value="1"/>
</dbReference>
<dbReference type="Proteomes" id="UP001595945">
    <property type="component" value="Unassembled WGS sequence"/>
</dbReference>
<comment type="caution">
    <text evidence="3">The sequence shown here is derived from an EMBL/GenBank/DDBJ whole genome shotgun (WGS) entry which is preliminary data.</text>
</comment>
<dbReference type="InterPro" id="IPR011991">
    <property type="entry name" value="ArsR-like_HTH"/>
</dbReference>
<dbReference type="InterPro" id="IPR055775">
    <property type="entry name" value="DUF7351"/>
</dbReference>